<evidence type="ECO:0000313" key="3">
    <source>
        <dbReference type="Proteomes" id="UP000248044"/>
    </source>
</evidence>
<feature type="transmembrane region" description="Helical" evidence="1">
    <location>
        <begin position="5"/>
        <end position="27"/>
    </location>
</feature>
<dbReference type="Proteomes" id="UP000248044">
    <property type="component" value="Chromosome"/>
</dbReference>
<keyword evidence="1" id="KW-0812">Transmembrane</keyword>
<evidence type="ECO:0000256" key="1">
    <source>
        <dbReference type="SAM" id="Phobius"/>
    </source>
</evidence>
<organism evidence="2 3">
    <name type="scientific">Acidianus brierleyi</name>
    <dbReference type="NCBI Taxonomy" id="41673"/>
    <lineage>
        <taxon>Archaea</taxon>
        <taxon>Thermoproteota</taxon>
        <taxon>Thermoprotei</taxon>
        <taxon>Sulfolobales</taxon>
        <taxon>Sulfolobaceae</taxon>
        <taxon>Acidianus</taxon>
    </lineage>
</organism>
<dbReference type="EMBL" id="CP029289">
    <property type="protein sequence ID" value="AWR93488.1"/>
    <property type="molecule type" value="Genomic_DNA"/>
</dbReference>
<keyword evidence="3" id="KW-1185">Reference proteome</keyword>
<keyword evidence="1" id="KW-0472">Membrane</keyword>
<proteinExistence type="predicted"/>
<reference evidence="2 3" key="1">
    <citation type="submission" date="2018-05" db="EMBL/GenBank/DDBJ databases">
        <title>Complete Genome Sequences of Extremely Thermoacidophilic, Metal-Mobilizing Type-Strain Members of the Archaeal Family Sulfolobaceae: Acidianus brierleyi DSM-1651T, Acidianus sulfidivorans DSM-18786T, Metallosphaera hakonensis DSM-7519T, and Metallosphaera prunae DSM-10039T.</title>
        <authorList>
            <person name="Counts J.A."/>
            <person name="Kelly R.M."/>
        </authorList>
    </citation>
    <scope>NUCLEOTIDE SEQUENCE [LARGE SCALE GENOMIC DNA]</scope>
    <source>
        <strain evidence="2 3">DSM 1651</strain>
    </source>
</reference>
<protein>
    <submittedName>
        <fullName evidence="2">Uncharacterized protein</fullName>
    </submittedName>
</protein>
<feature type="transmembrane region" description="Helical" evidence="1">
    <location>
        <begin position="47"/>
        <end position="66"/>
    </location>
</feature>
<keyword evidence="1" id="KW-1133">Transmembrane helix</keyword>
<sequence length="75" mass="8539">MLILLILSIIIPILILGAIGLSLISSYTDRIFIPISVLLLLLLELHGNFYIISILLLLVLIIFNLYKNIVKYLFK</sequence>
<gene>
    <name evidence="2" type="ORF">DFR85_01535</name>
</gene>
<accession>A0A2U9IBV2</accession>
<name>A0A2U9IBV2_9CREN</name>
<dbReference type="AlphaFoldDB" id="A0A2U9IBV2"/>
<evidence type="ECO:0000313" key="2">
    <source>
        <dbReference type="EMBL" id="AWR93488.1"/>
    </source>
</evidence>